<protein>
    <submittedName>
        <fullName evidence="1">Uncharacterized protein</fullName>
    </submittedName>
</protein>
<dbReference type="Proteomes" id="UP000324832">
    <property type="component" value="Unassembled WGS sequence"/>
</dbReference>
<evidence type="ECO:0000313" key="2">
    <source>
        <dbReference type="Proteomes" id="UP000324832"/>
    </source>
</evidence>
<proteinExistence type="predicted"/>
<name>A0A5E4QVD9_9NEOP</name>
<dbReference type="AlphaFoldDB" id="A0A5E4QVD9"/>
<gene>
    <name evidence="1" type="ORF">LSINAPIS_LOCUS11665</name>
</gene>
<accession>A0A5E4QVD9</accession>
<dbReference type="EMBL" id="FZQP02005221">
    <property type="protein sequence ID" value="VVD01192.1"/>
    <property type="molecule type" value="Genomic_DNA"/>
</dbReference>
<keyword evidence="2" id="KW-1185">Reference proteome</keyword>
<sequence length="161" mass="17561">MFDSKLTRSVQSVNSLCSNLASIGSAQLCTALADKGLREMTLGTRAIISGGGMGEKCFVIALDPPAVLVATLEMQGRRSSWHEEVKHSTHARMVVSGVNAVYIVGTFKHLGTDADFKVNFNMGYTMTGTLERGNKSTNTFQMTHFAVLRRCDHESHHLKNA</sequence>
<reference evidence="1 2" key="1">
    <citation type="submission" date="2017-07" db="EMBL/GenBank/DDBJ databases">
        <authorList>
            <person name="Talla V."/>
            <person name="Backstrom N."/>
        </authorList>
    </citation>
    <scope>NUCLEOTIDE SEQUENCE [LARGE SCALE GENOMIC DNA]</scope>
</reference>
<organism evidence="1 2">
    <name type="scientific">Leptidea sinapis</name>
    <dbReference type="NCBI Taxonomy" id="189913"/>
    <lineage>
        <taxon>Eukaryota</taxon>
        <taxon>Metazoa</taxon>
        <taxon>Ecdysozoa</taxon>
        <taxon>Arthropoda</taxon>
        <taxon>Hexapoda</taxon>
        <taxon>Insecta</taxon>
        <taxon>Pterygota</taxon>
        <taxon>Neoptera</taxon>
        <taxon>Endopterygota</taxon>
        <taxon>Lepidoptera</taxon>
        <taxon>Glossata</taxon>
        <taxon>Ditrysia</taxon>
        <taxon>Papilionoidea</taxon>
        <taxon>Pieridae</taxon>
        <taxon>Dismorphiinae</taxon>
        <taxon>Leptidea</taxon>
    </lineage>
</organism>
<evidence type="ECO:0000313" key="1">
    <source>
        <dbReference type="EMBL" id="VVD01192.1"/>
    </source>
</evidence>